<dbReference type="EMBL" id="CP095043">
    <property type="protein sequence ID" value="UOQ61490.1"/>
    <property type="molecule type" value="Genomic_DNA"/>
</dbReference>
<proteinExistence type="predicted"/>
<dbReference type="PANTHER" id="PTHR43537">
    <property type="entry name" value="TRANSCRIPTIONAL REGULATOR, GNTR FAMILY"/>
    <property type="match status" value="1"/>
</dbReference>
<dbReference type="InterPro" id="IPR000524">
    <property type="entry name" value="Tscrpt_reg_HTH_GntR"/>
</dbReference>
<dbReference type="Pfam" id="PF00392">
    <property type="entry name" value="GntR"/>
    <property type="match status" value="1"/>
</dbReference>
<dbReference type="Pfam" id="PF07729">
    <property type="entry name" value="FCD"/>
    <property type="match status" value="1"/>
</dbReference>
<keyword evidence="3" id="KW-0804">Transcription</keyword>
<dbReference type="PRINTS" id="PR00035">
    <property type="entry name" value="HTHGNTR"/>
</dbReference>
<dbReference type="Gene3D" id="1.10.10.10">
    <property type="entry name" value="Winged helix-like DNA-binding domain superfamily/Winged helix DNA-binding domain"/>
    <property type="match status" value="1"/>
</dbReference>
<dbReference type="InterPro" id="IPR011711">
    <property type="entry name" value="GntR_C"/>
</dbReference>
<dbReference type="SMART" id="SM00895">
    <property type="entry name" value="FCD"/>
    <property type="match status" value="1"/>
</dbReference>
<reference evidence="5 6" key="1">
    <citation type="submission" date="2022-04" db="EMBL/GenBank/DDBJ databases">
        <title>Leucobacter sp. isolated from rhizosphere of onion.</title>
        <authorList>
            <person name="Won M."/>
            <person name="Lee C.-M."/>
            <person name="Woen H.-Y."/>
            <person name="Kwon S.-W."/>
        </authorList>
    </citation>
    <scope>NUCLEOTIDE SEQUENCE [LARGE SCALE GENOMIC DNA]</scope>
    <source>
        <strain evidence="5 6">H25R-14</strain>
    </source>
</reference>
<evidence type="ECO:0000256" key="2">
    <source>
        <dbReference type="ARBA" id="ARBA00023125"/>
    </source>
</evidence>
<organism evidence="5 6">
    <name type="scientific">Leucobacter rhizosphaerae</name>
    <dbReference type="NCBI Taxonomy" id="2932245"/>
    <lineage>
        <taxon>Bacteria</taxon>
        <taxon>Bacillati</taxon>
        <taxon>Actinomycetota</taxon>
        <taxon>Actinomycetes</taxon>
        <taxon>Micrococcales</taxon>
        <taxon>Microbacteriaceae</taxon>
        <taxon>Leucobacter</taxon>
    </lineage>
</organism>
<keyword evidence="1" id="KW-0805">Transcription regulation</keyword>
<dbReference type="SUPFAM" id="SSF46785">
    <property type="entry name" value="Winged helix' DNA-binding domain"/>
    <property type="match status" value="1"/>
</dbReference>
<evidence type="ECO:0000259" key="4">
    <source>
        <dbReference type="PROSITE" id="PS50949"/>
    </source>
</evidence>
<sequence>MTGIAVEVPVLTIPGPNAGEASSAHAARVIREAILSGALAPGSVIPQGTLAEQMGISRIPVRDALRQLESEGLVQIPTNRAARVAVVGIEELRELYDLREMIEPYAISKSVPLLNRSTLDRIATLAEMFDARIDSEEEVLRIDKEFHALSMSAVPSMRVKRLVQELMNATQQYRRAHWAANNEHEYVTISHDHHELVHALVSRDAESAAAIAKRHLRRTRELLEERLSK</sequence>
<accession>A0ABY4FYW0</accession>
<keyword evidence="6" id="KW-1185">Reference proteome</keyword>
<keyword evidence="2" id="KW-0238">DNA-binding</keyword>
<evidence type="ECO:0000256" key="3">
    <source>
        <dbReference type="ARBA" id="ARBA00023163"/>
    </source>
</evidence>
<dbReference type="InterPro" id="IPR036388">
    <property type="entry name" value="WH-like_DNA-bd_sf"/>
</dbReference>
<evidence type="ECO:0000256" key="1">
    <source>
        <dbReference type="ARBA" id="ARBA00023015"/>
    </source>
</evidence>
<dbReference type="Gene3D" id="1.20.120.530">
    <property type="entry name" value="GntR ligand-binding domain-like"/>
    <property type="match status" value="1"/>
</dbReference>
<dbReference type="RefSeq" id="WP_244687993.1">
    <property type="nucleotide sequence ID" value="NZ_CP095043.1"/>
</dbReference>
<protein>
    <submittedName>
        <fullName evidence="5">GntR family transcriptional regulator</fullName>
    </submittedName>
</protein>
<evidence type="ECO:0000313" key="6">
    <source>
        <dbReference type="Proteomes" id="UP000831775"/>
    </source>
</evidence>
<dbReference type="PROSITE" id="PS50949">
    <property type="entry name" value="HTH_GNTR"/>
    <property type="match status" value="1"/>
</dbReference>
<feature type="domain" description="HTH gntR-type" evidence="4">
    <location>
        <begin position="20"/>
        <end position="87"/>
    </location>
</feature>
<name>A0ABY4FYW0_9MICO</name>
<dbReference type="SUPFAM" id="SSF48008">
    <property type="entry name" value="GntR ligand-binding domain-like"/>
    <property type="match status" value="1"/>
</dbReference>
<evidence type="ECO:0000313" key="5">
    <source>
        <dbReference type="EMBL" id="UOQ61490.1"/>
    </source>
</evidence>
<gene>
    <name evidence="5" type="ORF">MUN76_05845</name>
</gene>
<dbReference type="InterPro" id="IPR008920">
    <property type="entry name" value="TF_FadR/GntR_C"/>
</dbReference>
<dbReference type="SMART" id="SM00345">
    <property type="entry name" value="HTH_GNTR"/>
    <property type="match status" value="1"/>
</dbReference>
<dbReference type="InterPro" id="IPR036390">
    <property type="entry name" value="WH_DNA-bd_sf"/>
</dbReference>
<dbReference type="PANTHER" id="PTHR43537:SF41">
    <property type="entry name" value="TRANSCRIPTIONAL REGULATORY PROTEIN"/>
    <property type="match status" value="1"/>
</dbReference>
<dbReference type="Proteomes" id="UP000831775">
    <property type="component" value="Chromosome"/>
</dbReference>
<dbReference type="CDD" id="cd07377">
    <property type="entry name" value="WHTH_GntR"/>
    <property type="match status" value="1"/>
</dbReference>